<evidence type="ECO:0000259" key="3">
    <source>
        <dbReference type="PROSITE" id="PS50011"/>
    </source>
</evidence>
<keyword evidence="4" id="KW-1185">Reference proteome</keyword>
<dbReference type="PANTHER" id="PTHR24346:SF30">
    <property type="entry name" value="MATERNAL EMBRYONIC LEUCINE ZIPPER KINASE"/>
    <property type="match status" value="1"/>
</dbReference>
<dbReference type="GO" id="GO:0005737">
    <property type="term" value="C:cytoplasm"/>
    <property type="evidence" value="ECO:0007669"/>
    <property type="project" value="TreeGrafter"/>
</dbReference>
<dbReference type="GO" id="GO:0005524">
    <property type="term" value="F:ATP binding"/>
    <property type="evidence" value="ECO:0007669"/>
    <property type="project" value="UniProtKB-KW"/>
</dbReference>
<dbReference type="Proteomes" id="UP000887578">
    <property type="component" value="Unplaced"/>
</dbReference>
<dbReference type="Gene3D" id="1.10.510.10">
    <property type="entry name" value="Transferase(Phosphotransferase) domain 1"/>
    <property type="match status" value="1"/>
</dbReference>
<dbReference type="SUPFAM" id="SSF56112">
    <property type="entry name" value="Protein kinase-like (PK-like)"/>
    <property type="match status" value="1"/>
</dbReference>
<keyword evidence="2" id="KW-0067">ATP-binding</keyword>
<evidence type="ECO:0000256" key="1">
    <source>
        <dbReference type="ARBA" id="ARBA00022741"/>
    </source>
</evidence>
<dbReference type="SMART" id="SM00220">
    <property type="entry name" value="S_TKc"/>
    <property type="match status" value="1"/>
</dbReference>
<proteinExistence type="predicted"/>
<dbReference type="AlphaFoldDB" id="A0A914Q198"/>
<evidence type="ECO:0000313" key="5">
    <source>
        <dbReference type="WBParaSite" id="PDA_v2.g24949.t1"/>
    </source>
</evidence>
<evidence type="ECO:0000256" key="2">
    <source>
        <dbReference type="ARBA" id="ARBA00022840"/>
    </source>
</evidence>
<dbReference type="GO" id="GO:0004674">
    <property type="term" value="F:protein serine/threonine kinase activity"/>
    <property type="evidence" value="ECO:0007669"/>
    <property type="project" value="TreeGrafter"/>
</dbReference>
<accession>A0A914Q198</accession>
<dbReference type="GO" id="GO:0035556">
    <property type="term" value="P:intracellular signal transduction"/>
    <property type="evidence" value="ECO:0007669"/>
    <property type="project" value="TreeGrafter"/>
</dbReference>
<sequence>MGNAFSEPPPNLEELPVMTIQGERCHIAEKISHGDYDATLLAWIPEKGYYVVKKIDKDIFEDPSDSLCIFKKYATKANLHDYLKKEGPMKEDSAKETFREIVRGLQYIHSKGISHGNLKPQNILYSSTLVFLSKAVIDDYGIAEFVKEDLFPRSPFCAPEVYAVQPYNRFKADVYSLGILLKEMVTGYKSATVSLDCKNLIDNLTNRNPNSRPSLVAVLNDRWFNNTAKVYSMFYRDD</sequence>
<reference evidence="5" key="1">
    <citation type="submission" date="2022-11" db="UniProtKB">
        <authorList>
            <consortium name="WormBaseParasite"/>
        </authorList>
    </citation>
    <scope>IDENTIFICATION</scope>
</reference>
<name>A0A914Q198_9BILA</name>
<dbReference type="InterPro" id="IPR011009">
    <property type="entry name" value="Kinase-like_dom_sf"/>
</dbReference>
<evidence type="ECO:0000313" key="4">
    <source>
        <dbReference type="Proteomes" id="UP000887578"/>
    </source>
</evidence>
<organism evidence="4 5">
    <name type="scientific">Panagrolaimus davidi</name>
    <dbReference type="NCBI Taxonomy" id="227884"/>
    <lineage>
        <taxon>Eukaryota</taxon>
        <taxon>Metazoa</taxon>
        <taxon>Ecdysozoa</taxon>
        <taxon>Nematoda</taxon>
        <taxon>Chromadorea</taxon>
        <taxon>Rhabditida</taxon>
        <taxon>Tylenchina</taxon>
        <taxon>Panagrolaimomorpha</taxon>
        <taxon>Panagrolaimoidea</taxon>
        <taxon>Panagrolaimidae</taxon>
        <taxon>Panagrolaimus</taxon>
    </lineage>
</organism>
<dbReference type="InterPro" id="IPR000719">
    <property type="entry name" value="Prot_kinase_dom"/>
</dbReference>
<feature type="domain" description="Protein kinase" evidence="3">
    <location>
        <begin position="1"/>
        <end position="224"/>
    </location>
</feature>
<dbReference type="WBParaSite" id="PDA_v2.g24949.t1">
    <property type="protein sequence ID" value="PDA_v2.g24949.t1"/>
    <property type="gene ID" value="PDA_v2.g24949"/>
</dbReference>
<keyword evidence="1" id="KW-0547">Nucleotide-binding</keyword>
<protein>
    <submittedName>
        <fullName evidence="5">Protein kinase domain-containing protein</fullName>
    </submittedName>
</protein>
<dbReference type="PROSITE" id="PS50011">
    <property type="entry name" value="PROTEIN_KINASE_DOM"/>
    <property type="match status" value="1"/>
</dbReference>
<dbReference type="PANTHER" id="PTHR24346">
    <property type="entry name" value="MAP/MICROTUBULE AFFINITY-REGULATING KINASE"/>
    <property type="match status" value="1"/>
</dbReference>
<dbReference type="Pfam" id="PF00069">
    <property type="entry name" value="Pkinase"/>
    <property type="match status" value="1"/>
</dbReference>